<name>A0A2N4UW14_9GAMM</name>
<dbReference type="AlphaFoldDB" id="A0A2N4UW14"/>
<evidence type="ECO:0000313" key="3">
    <source>
        <dbReference type="Proteomes" id="UP000234420"/>
    </source>
</evidence>
<gene>
    <name evidence="2" type="ORF">CIK00_02810</name>
</gene>
<feature type="compositionally biased region" description="Polar residues" evidence="1">
    <location>
        <begin position="58"/>
        <end position="72"/>
    </location>
</feature>
<reference evidence="2 3" key="1">
    <citation type="journal article" date="2018" name="Syst. Appl. Microbiol.">
        <title>Photobacterium carnosum sp. nov., isolated from spoiled modified atmosphere packaged poultry meat.</title>
        <authorList>
            <person name="Hilgarth M."/>
            <person name="Fuertes S."/>
            <person name="Ehrmann M."/>
            <person name="Vogel R.F."/>
        </authorList>
    </citation>
    <scope>NUCLEOTIDE SEQUENCE [LARGE SCALE GENOMIC DNA]</scope>
    <source>
        <strain evidence="2 3">TMW 2.2021</strain>
    </source>
</reference>
<dbReference type="EMBL" id="NPIB01000002">
    <property type="protein sequence ID" value="PLC59212.1"/>
    <property type="molecule type" value="Genomic_DNA"/>
</dbReference>
<proteinExistence type="predicted"/>
<accession>A0A2N4UW14</accession>
<evidence type="ECO:0000313" key="2">
    <source>
        <dbReference type="EMBL" id="PLC59212.1"/>
    </source>
</evidence>
<dbReference type="RefSeq" id="WP_101767415.1">
    <property type="nucleotide sequence ID" value="NZ_BPPU01000003.1"/>
</dbReference>
<evidence type="ECO:0000256" key="1">
    <source>
        <dbReference type="SAM" id="MobiDB-lite"/>
    </source>
</evidence>
<keyword evidence="3" id="KW-1185">Reference proteome</keyword>
<dbReference type="GeneID" id="69965857"/>
<protein>
    <submittedName>
        <fullName evidence="2">Uncharacterized protein</fullName>
    </submittedName>
</protein>
<dbReference type="Proteomes" id="UP000234420">
    <property type="component" value="Unassembled WGS sequence"/>
</dbReference>
<organism evidence="2 3">
    <name type="scientific">Photobacterium carnosum</name>
    <dbReference type="NCBI Taxonomy" id="2023717"/>
    <lineage>
        <taxon>Bacteria</taxon>
        <taxon>Pseudomonadati</taxon>
        <taxon>Pseudomonadota</taxon>
        <taxon>Gammaproteobacteria</taxon>
        <taxon>Vibrionales</taxon>
        <taxon>Vibrionaceae</taxon>
        <taxon>Photobacterium</taxon>
    </lineage>
</organism>
<feature type="region of interest" description="Disordered" evidence="1">
    <location>
        <begin position="58"/>
        <end position="110"/>
    </location>
</feature>
<comment type="caution">
    <text evidence="2">The sequence shown here is derived from an EMBL/GenBank/DDBJ whole genome shotgun (WGS) entry which is preliminary data.</text>
</comment>
<sequence length="110" mass="12447">MSQPPKNKNIHHTLTAIEQFERDRIAFAIVAKETGMFDFIVKLANTFGRIPSASITTNDGVTTSYKTPQNITMPKLHSTKQPDIIPKEKPAPTKKIISNNYSRSKMTRFK</sequence>